<dbReference type="InterPro" id="IPR011234">
    <property type="entry name" value="Fumarylacetoacetase-like_C"/>
</dbReference>
<dbReference type="PANTHER" id="PTHR42796">
    <property type="entry name" value="FUMARYLACETOACETATE HYDROLASE DOMAIN-CONTAINING PROTEIN 2A-RELATED"/>
    <property type="match status" value="1"/>
</dbReference>
<name>A0A838B3H3_9HYPH</name>
<dbReference type="FunFam" id="3.90.850.10:FF:000002">
    <property type="entry name" value="2-hydroxyhepta-2,4-diene-1,7-dioate isomerase"/>
    <property type="match status" value="1"/>
</dbReference>
<evidence type="ECO:0000256" key="1">
    <source>
        <dbReference type="ARBA" id="ARBA00010211"/>
    </source>
</evidence>
<dbReference type="SUPFAM" id="SSF56529">
    <property type="entry name" value="FAH"/>
    <property type="match status" value="1"/>
</dbReference>
<dbReference type="GO" id="GO:0016853">
    <property type="term" value="F:isomerase activity"/>
    <property type="evidence" value="ECO:0007669"/>
    <property type="project" value="UniProtKB-ARBA"/>
</dbReference>
<keyword evidence="4" id="KW-0378">Hydrolase</keyword>
<dbReference type="Gene3D" id="3.90.850.10">
    <property type="entry name" value="Fumarylacetoacetase-like, C-terminal domain"/>
    <property type="match status" value="1"/>
</dbReference>
<dbReference type="GO" id="GO:0019752">
    <property type="term" value="P:carboxylic acid metabolic process"/>
    <property type="evidence" value="ECO:0007669"/>
    <property type="project" value="UniProtKB-ARBA"/>
</dbReference>
<dbReference type="Pfam" id="PF01557">
    <property type="entry name" value="FAA_hydrolase"/>
    <property type="match status" value="1"/>
</dbReference>
<sequence>MWPVRFAAYKSPRGPGLAIALPAGEFRGIDASDAMFPGWLDELIAEGGQALQLAAERLACGRRIDANAVEWLPPISTPGKIICVGLNYVDHSIESGFTPPAYPTLFARFSTSLIGHGAAIRRPEASIQLDYEGEMVAIIGKAGRHIALDRALSHVAGYSIFNDASIRDFQTKSPQWTVGKNFDGTGSFGPIFVTADELPPGGKGLRIQTRLNGEIVQNASTNDMIFDVASLISIISEAITLEPGDILVTGTPAGVGMARKPQLFMKHGDVCEIELEGVGILSNVVADDVTAARAVNQ</sequence>
<evidence type="ECO:0000256" key="2">
    <source>
        <dbReference type="ARBA" id="ARBA00022723"/>
    </source>
</evidence>
<keyword evidence="2" id="KW-0479">Metal-binding</keyword>
<evidence type="ECO:0000313" key="5">
    <source>
        <dbReference type="Proteomes" id="UP000558284"/>
    </source>
</evidence>
<evidence type="ECO:0000259" key="3">
    <source>
        <dbReference type="Pfam" id="PF01557"/>
    </source>
</evidence>
<comment type="similarity">
    <text evidence="1">Belongs to the FAH family.</text>
</comment>
<proteinExistence type="inferred from homology"/>
<organism evidence="4 5">
    <name type="scientific">Mesorhizobium neociceri</name>
    <dbReference type="NCBI Taxonomy" id="1307853"/>
    <lineage>
        <taxon>Bacteria</taxon>
        <taxon>Pseudomonadati</taxon>
        <taxon>Pseudomonadota</taxon>
        <taxon>Alphaproteobacteria</taxon>
        <taxon>Hyphomicrobiales</taxon>
        <taxon>Phyllobacteriaceae</taxon>
        <taxon>Mesorhizobium</taxon>
    </lineage>
</organism>
<dbReference type="PANTHER" id="PTHR42796:SF4">
    <property type="entry name" value="FUMARYLACETOACETATE HYDROLASE DOMAIN-CONTAINING PROTEIN 2A"/>
    <property type="match status" value="1"/>
</dbReference>
<dbReference type="GO" id="GO:0046872">
    <property type="term" value="F:metal ion binding"/>
    <property type="evidence" value="ECO:0007669"/>
    <property type="project" value="UniProtKB-KW"/>
</dbReference>
<feature type="domain" description="Fumarylacetoacetase-like C-terminal" evidence="3">
    <location>
        <begin position="80"/>
        <end position="285"/>
    </location>
</feature>
<dbReference type="EMBL" id="JACDTY010000004">
    <property type="protein sequence ID" value="MBA1140935.1"/>
    <property type="molecule type" value="Genomic_DNA"/>
</dbReference>
<dbReference type="InterPro" id="IPR051121">
    <property type="entry name" value="FAH"/>
</dbReference>
<comment type="caution">
    <text evidence="4">The sequence shown here is derived from an EMBL/GenBank/DDBJ whole genome shotgun (WGS) entry which is preliminary data.</text>
</comment>
<dbReference type="GO" id="GO:0016787">
    <property type="term" value="F:hydrolase activity"/>
    <property type="evidence" value="ECO:0007669"/>
    <property type="project" value="UniProtKB-KW"/>
</dbReference>
<dbReference type="Proteomes" id="UP000558284">
    <property type="component" value="Unassembled WGS sequence"/>
</dbReference>
<dbReference type="InterPro" id="IPR036663">
    <property type="entry name" value="Fumarylacetoacetase_C_sf"/>
</dbReference>
<reference evidence="4 5" key="1">
    <citation type="submission" date="2020-07" db="EMBL/GenBank/DDBJ databases">
        <title>Definition of the novel symbiovar canariense within Mesorhizobium novociceri, a new species of genus Mesorhizobium nodulating Cicer canariense in the Caldera de Taburiente National Park (La Palma, Canary Islands).</title>
        <authorList>
            <person name="Leon-Barrios M."/>
            <person name="Perez-Yepez J."/>
            <person name="Flores-Felix J.D."/>
            <person name="Ramirez-Baena M.H."/>
            <person name="Pulido-Suarez L."/>
            <person name="Igual J.M."/>
            <person name="Velazquez E."/>
            <person name="Peix A."/>
        </authorList>
    </citation>
    <scope>NUCLEOTIDE SEQUENCE [LARGE SCALE GENOMIC DNA]</scope>
    <source>
        <strain evidence="4 5">CCANP35</strain>
    </source>
</reference>
<protein>
    <submittedName>
        <fullName evidence="4">Fumarylacetoacetate hydrolase family protein</fullName>
    </submittedName>
</protein>
<dbReference type="AlphaFoldDB" id="A0A838B3H3"/>
<evidence type="ECO:0000313" key="4">
    <source>
        <dbReference type="EMBL" id="MBA1140935.1"/>
    </source>
</evidence>
<accession>A0A838B3H3</accession>
<keyword evidence="5" id="KW-1185">Reference proteome</keyword>
<gene>
    <name evidence="4" type="ORF">H0241_11790</name>
</gene>